<gene>
    <name evidence="5" type="ORF">CRV06_04860</name>
</gene>
<dbReference type="CDD" id="cd07377">
    <property type="entry name" value="WHTH_GntR"/>
    <property type="match status" value="1"/>
</dbReference>
<dbReference type="GO" id="GO:0003700">
    <property type="term" value="F:DNA-binding transcription factor activity"/>
    <property type="evidence" value="ECO:0007669"/>
    <property type="project" value="InterPro"/>
</dbReference>
<keyword evidence="1" id="KW-0805">Transcription regulation</keyword>
<dbReference type="GO" id="GO:0045892">
    <property type="term" value="P:negative regulation of DNA-templated transcription"/>
    <property type="evidence" value="ECO:0007669"/>
    <property type="project" value="TreeGrafter"/>
</dbReference>
<dbReference type="GO" id="GO:0003677">
    <property type="term" value="F:DNA binding"/>
    <property type="evidence" value="ECO:0007669"/>
    <property type="project" value="UniProtKB-KW"/>
</dbReference>
<evidence type="ECO:0000256" key="2">
    <source>
        <dbReference type="ARBA" id="ARBA00023125"/>
    </source>
</evidence>
<sequence length="251" mass="28515">MYRQENKGEILSKSVSKPLYVELYEQILKNIKDKKYSCCDKLPSENIFAKEFGVNRHTVRQALSLLKDEGVIYTLKGKGNFISNIQVPYSISEKSSFSQKILDLGYEPKTKLISADIIEPTDDIAKNLGLSKKLKVIELKLLRFANDLPIAVSYSYFDAFIYREIINNLDIKPLSLYRVLNRCYPNMEITKISTIFEAKNPSAEISELLMMPSNTPVIAATTISKNQKGEFVEYGTSYSRADAVKIKVDLI</sequence>
<keyword evidence="2" id="KW-0238">DNA-binding</keyword>
<evidence type="ECO:0000313" key="6">
    <source>
        <dbReference type="Proteomes" id="UP000290191"/>
    </source>
</evidence>
<dbReference type="Gene3D" id="3.40.1410.10">
    <property type="entry name" value="Chorismate lyase-like"/>
    <property type="match status" value="1"/>
</dbReference>
<name>A0A4Q0Y2T8_9BACT</name>
<dbReference type="EMBL" id="PDKO01000003">
    <property type="protein sequence ID" value="RXJ63524.1"/>
    <property type="molecule type" value="Genomic_DNA"/>
</dbReference>
<evidence type="ECO:0000313" key="5">
    <source>
        <dbReference type="EMBL" id="RXJ63524.1"/>
    </source>
</evidence>
<proteinExistence type="predicted"/>
<dbReference type="PANTHER" id="PTHR44846">
    <property type="entry name" value="MANNOSYL-D-GLYCERATE TRANSPORT/METABOLISM SYSTEM REPRESSOR MNGR-RELATED"/>
    <property type="match status" value="1"/>
</dbReference>
<reference evidence="5 6" key="1">
    <citation type="submission" date="2017-10" db="EMBL/GenBank/DDBJ databases">
        <title>Genomics of the genus Arcobacter.</title>
        <authorList>
            <person name="Perez-Cataluna A."/>
            <person name="Figueras M.J."/>
        </authorList>
    </citation>
    <scope>NUCLEOTIDE SEQUENCE [LARGE SCALE GENOMIC DNA]</scope>
    <source>
        <strain evidence="5 6">DSM 24636</strain>
    </source>
</reference>
<dbReference type="PANTHER" id="PTHR44846:SF1">
    <property type="entry name" value="MANNOSYL-D-GLYCERATE TRANSPORT_METABOLISM SYSTEM REPRESSOR MNGR-RELATED"/>
    <property type="match status" value="1"/>
</dbReference>
<dbReference type="PROSITE" id="PS50949">
    <property type="entry name" value="HTH_GNTR"/>
    <property type="match status" value="1"/>
</dbReference>
<keyword evidence="6" id="KW-1185">Reference proteome</keyword>
<comment type="caution">
    <text evidence="5">The sequence shown here is derived from an EMBL/GenBank/DDBJ whole genome shotgun (WGS) entry which is preliminary data.</text>
</comment>
<dbReference type="Gene3D" id="1.10.10.10">
    <property type="entry name" value="Winged helix-like DNA-binding domain superfamily/Winged helix DNA-binding domain"/>
    <property type="match status" value="1"/>
</dbReference>
<dbReference type="InterPro" id="IPR028978">
    <property type="entry name" value="Chorismate_lyase_/UTRA_dom_sf"/>
</dbReference>
<dbReference type="InterPro" id="IPR036390">
    <property type="entry name" value="WH_DNA-bd_sf"/>
</dbReference>
<dbReference type="Pfam" id="PF00392">
    <property type="entry name" value="GntR"/>
    <property type="match status" value="1"/>
</dbReference>
<evidence type="ECO:0000256" key="3">
    <source>
        <dbReference type="ARBA" id="ARBA00023163"/>
    </source>
</evidence>
<organism evidence="5 6">
    <name type="scientific">Halarcobacter anaerophilus</name>
    <dbReference type="NCBI Taxonomy" id="877500"/>
    <lineage>
        <taxon>Bacteria</taxon>
        <taxon>Pseudomonadati</taxon>
        <taxon>Campylobacterota</taxon>
        <taxon>Epsilonproteobacteria</taxon>
        <taxon>Campylobacterales</taxon>
        <taxon>Arcobacteraceae</taxon>
        <taxon>Halarcobacter</taxon>
    </lineage>
</organism>
<dbReference type="SMART" id="SM00866">
    <property type="entry name" value="UTRA"/>
    <property type="match status" value="1"/>
</dbReference>
<dbReference type="InterPro" id="IPR000524">
    <property type="entry name" value="Tscrpt_reg_HTH_GntR"/>
</dbReference>
<dbReference type="SUPFAM" id="SSF46785">
    <property type="entry name" value="Winged helix' DNA-binding domain"/>
    <property type="match status" value="1"/>
</dbReference>
<protein>
    <recommendedName>
        <fullName evidence="4">HTH gntR-type domain-containing protein</fullName>
    </recommendedName>
</protein>
<accession>A0A4Q0Y2T8</accession>
<dbReference type="Pfam" id="PF07702">
    <property type="entry name" value="UTRA"/>
    <property type="match status" value="1"/>
</dbReference>
<dbReference type="PRINTS" id="PR00035">
    <property type="entry name" value="HTHGNTR"/>
</dbReference>
<dbReference type="InterPro" id="IPR050679">
    <property type="entry name" value="Bact_HTH_transcr_reg"/>
</dbReference>
<dbReference type="InterPro" id="IPR036388">
    <property type="entry name" value="WH-like_DNA-bd_sf"/>
</dbReference>
<feature type="domain" description="HTH gntR-type" evidence="4">
    <location>
        <begin position="17"/>
        <end position="85"/>
    </location>
</feature>
<dbReference type="SUPFAM" id="SSF64288">
    <property type="entry name" value="Chorismate lyase-like"/>
    <property type="match status" value="1"/>
</dbReference>
<dbReference type="AlphaFoldDB" id="A0A4Q0Y2T8"/>
<evidence type="ECO:0000256" key="1">
    <source>
        <dbReference type="ARBA" id="ARBA00023015"/>
    </source>
</evidence>
<dbReference type="InterPro" id="IPR011663">
    <property type="entry name" value="UTRA"/>
</dbReference>
<evidence type="ECO:0000259" key="4">
    <source>
        <dbReference type="PROSITE" id="PS50949"/>
    </source>
</evidence>
<keyword evidence="3" id="KW-0804">Transcription</keyword>
<dbReference type="Proteomes" id="UP000290191">
    <property type="component" value="Unassembled WGS sequence"/>
</dbReference>
<dbReference type="SMART" id="SM00345">
    <property type="entry name" value="HTH_GNTR"/>
    <property type="match status" value="1"/>
</dbReference>